<dbReference type="InterPro" id="IPR000477">
    <property type="entry name" value="RT_dom"/>
</dbReference>
<dbReference type="SUPFAM" id="SSF56672">
    <property type="entry name" value="DNA/RNA polymerases"/>
    <property type="match status" value="1"/>
</dbReference>
<dbReference type="PANTHER" id="PTHR35617">
    <property type="entry name" value="PHAGE_INTEGRASE DOMAIN-CONTAINING PROTEIN"/>
    <property type="match status" value="1"/>
</dbReference>
<dbReference type="AlphaFoldDB" id="A0A8S3R343"/>
<evidence type="ECO:0000256" key="2">
    <source>
        <dbReference type="ARBA" id="ARBA00022695"/>
    </source>
</evidence>
<dbReference type="CDD" id="cd03714">
    <property type="entry name" value="RT_DIRS1"/>
    <property type="match status" value="1"/>
</dbReference>
<keyword evidence="8" id="KW-0233">DNA recombination</keyword>
<name>A0A8S3R343_MYTED</name>
<keyword evidence="2" id="KW-0548">Nucleotidyltransferase</keyword>
<dbReference type="PANTHER" id="PTHR35617:SF3">
    <property type="entry name" value="CORE-BINDING (CB) DOMAIN-CONTAINING PROTEIN"/>
    <property type="match status" value="1"/>
</dbReference>
<sequence>MADAMIQSRDKKSEKTPDKKASSVDDDYLRLEDEDALLFDKPKESKTRSKTSKASSKSAAQGKPPSSSTPSTSKAKSSTSSVSGDANNNNEMLDILKQIRSEQVKTNCRVDNMHKRIDALYDEEYQYDDENQNESDCYDDACDEVQADNEKRDEPPSKKQKSDSCEETRFASMSKKFRSGEKYAPSINEQLANNITDIFRNGISSERFSDLMKDEKLQRPQNCDGLVTVQTDQVIWDILSPETKTVDNKMKTIQSVVVKTATVMAKVINKLDLMLEKEECTEHSNMLDDCMDSLALMGHANRLVCLMRRTLMKYDIIGEYGHLLNATVPYDKNLFGGDVVKTVDDIGKCSRISNKIRGRGGFNSGFRGGRRPWYFRISAGRLKNFINKWEEITSDSNILDIAHKCPIEFIDGIHPIQNQATIRNIVANNNDTRIIDAEIQNLLNIKVIEKVKSIEGEYISPIFVTPKKNGEYRMILNLKKLNEHVEYHHFKMDTFEMALHLIKQNCYMASVDLRHAYYSVPIDEQYQKYLRFIWKGSIYQYTCLPNGLASAPRLFTKLMKVVYATLRRSGHINIGYIDDSLLIGDTIVECSLNIQDTVKLVSDLGFIVHEKKSVLIPTKKIQFLGFLIDSEKMIVTLTQDKKEMIHEESHKLLSRQNSKIREVASYIGLIISSFSAVDYGQLYYRDIEIEKIHALKMAKGNFDVNMEITDKMKKEIIWWSCNIYTQSRVLDRVNPQIILQTDASLSGWGAVLIDNKTGGRWTPDEQKYHINYLELLAILYGLKSFESQLKCFTHVKILTDNTTAVSYVNKMGGIKSICCNTIAKSIWFWAKKQNVWLTASHIAGTENTIADAESRKFNDQFTRQMCTEDLERQDNSYFSSAVMADSSMVYSGDADVNRYTHTGYGKERSTDSSLQRHCPSIEQNIESNDMSCIRKQFIDRGISTKTASIMLCSWRKSTKKQYKVFVKKWFSYCRERKISEVQISINIVLDYLTILFENGLGYSSINTARSALSALGLVIDNVLVGAHPLVVRFMKGVYNLRPTKSKNICVWDVSLVLNYLRKLSPVNMLTLQEVTLKLVMLIALTNATRVQTLKFLSVDCMEKLRDEFVFHLDVLLKQSRPGYKNPDVKLRAFPPDRRLCVYTVLKEYIKRTKILRVHTKQLLISYIKPHKAVTCSTISRWIKVVLQKSGIDTRQFSAHSVRSAATSKAKLYNVSLADIMSKAGWTNVNTFATFYNKRIINSNSFDVNVLNN</sequence>
<dbReference type="GO" id="GO:0003964">
    <property type="term" value="F:RNA-directed DNA polymerase activity"/>
    <property type="evidence" value="ECO:0007669"/>
    <property type="project" value="UniProtKB-KW"/>
</dbReference>
<dbReference type="InterPro" id="IPR011010">
    <property type="entry name" value="DNA_brk_join_enz"/>
</dbReference>
<dbReference type="InterPro" id="IPR043128">
    <property type="entry name" value="Rev_trsase/Diguanyl_cyclase"/>
</dbReference>
<keyword evidence="12" id="KW-1185">Reference proteome</keyword>
<proteinExistence type="predicted"/>
<keyword evidence="3" id="KW-0540">Nuclease</keyword>
<evidence type="ECO:0000256" key="7">
    <source>
        <dbReference type="ARBA" id="ARBA00023125"/>
    </source>
</evidence>
<dbReference type="OrthoDB" id="10064229at2759"/>
<dbReference type="GO" id="GO:0016787">
    <property type="term" value="F:hydrolase activity"/>
    <property type="evidence" value="ECO:0007669"/>
    <property type="project" value="UniProtKB-KW"/>
</dbReference>
<dbReference type="Gene3D" id="3.30.70.270">
    <property type="match status" value="1"/>
</dbReference>
<accession>A0A8S3R343</accession>
<dbReference type="Gene3D" id="1.10.150.130">
    <property type="match status" value="1"/>
</dbReference>
<dbReference type="Pfam" id="PF00078">
    <property type="entry name" value="RVT_1"/>
    <property type="match status" value="1"/>
</dbReference>
<reference evidence="11" key="1">
    <citation type="submission" date="2021-03" db="EMBL/GenBank/DDBJ databases">
        <authorList>
            <person name="Bekaert M."/>
        </authorList>
    </citation>
    <scope>NUCLEOTIDE SEQUENCE</scope>
</reference>
<dbReference type="InterPro" id="IPR041373">
    <property type="entry name" value="RT_RNaseH"/>
</dbReference>
<feature type="region of interest" description="Disordered" evidence="9">
    <location>
        <begin position="146"/>
        <end position="166"/>
    </location>
</feature>
<dbReference type="GO" id="GO:0003677">
    <property type="term" value="F:DNA binding"/>
    <property type="evidence" value="ECO:0007669"/>
    <property type="project" value="UniProtKB-KW"/>
</dbReference>
<evidence type="ECO:0000259" key="10">
    <source>
        <dbReference type="PROSITE" id="PS50878"/>
    </source>
</evidence>
<gene>
    <name evidence="11" type="ORF">MEDL_14409</name>
</gene>
<dbReference type="InterPro" id="IPR013762">
    <property type="entry name" value="Integrase-like_cat_sf"/>
</dbReference>
<keyword evidence="5" id="KW-0378">Hydrolase</keyword>
<organism evidence="11 12">
    <name type="scientific">Mytilus edulis</name>
    <name type="common">Blue mussel</name>
    <dbReference type="NCBI Taxonomy" id="6550"/>
    <lineage>
        <taxon>Eukaryota</taxon>
        <taxon>Metazoa</taxon>
        <taxon>Spiralia</taxon>
        <taxon>Lophotrochozoa</taxon>
        <taxon>Mollusca</taxon>
        <taxon>Bivalvia</taxon>
        <taxon>Autobranchia</taxon>
        <taxon>Pteriomorphia</taxon>
        <taxon>Mytilida</taxon>
        <taxon>Mytiloidea</taxon>
        <taxon>Mytilidae</taxon>
        <taxon>Mytilinae</taxon>
        <taxon>Mytilus</taxon>
    </lineage>
</organism>
<evidence type="ECO:0000256" key="4">
    <source>
        <dbReference type="ARBA" id="ARBA00022759"/>
    </source>
</evidence>
<dbReference type="Gene3D" id="1.10.443.10">
    <property type="entry name" value="Intergrase catalytic core"/>
    <property type="match status" value="1"/>
</dbReference>
<comment type="caution">
    <text evidence="11">The sequence shown here is derived from an EMBL/GenBank/DDBJ whole genome shotgun (WGS) entry which is preliminary data.</text>
</comment>
<dbReference type="InterPro" id="IPR010998">
    <property type="entry name" value="Integrase_recombinase_N"/>
</dbReference>
<evidence type="ECO:0000256" key="1">
    <source>
        <dbReference type="ARBA" id="ARBA00022679"/>
    </source>
</evidence>
<protein>
    <recommendedName>
        <fullName evidence="10">Reverse transcriptase domain-containing protein</fullName>
    </recommendedName>
</protein>
<evidence type="ECO:0000256" key="5">
    <source>
        <dbReference type="ARBA" id="ARBA00022801"/>
    </source>
</evidence>
<evidence type="ECO:0000256" key="3">
    <source>
        <dbReference type="ARBA" id="ARBA00022722"/>
    </source>
</evidence>
<dbReference type="SUPFAM" id="SSF56349">
    <property type="entry name" value="DNA breaking-rejoining enzymes"/>
    <property type="match status" value="1"/>
</dbReference>
<dbReference type="Proteomes" id="UP000683360">
    <property type="component" value="Unassembled WGS sequence"/>
</dbReference>
<keyword evidence="7" id="KW-0238">DNA-binding</keyword>
<feature type="domain" description="Reverse transcriptase" evidence="10">
    <location>
        <begin position="446"/>
        <end position="628"/>
    </location>
</feature>
<evidence type="ECO:0000256" key="6">
    <source>
        <dbReference type="ARBA" id="ARBA00022918"/>
    </source>
</evidence>
<dbReference type="InterPro" id="IPR036397">
    <property type="entry name" value="RNaseH_sf"/>
</dbReference>
<dbReference type="Gene3D" id="3.10.10.10">
    <property type="entry name" value="HIV Type 1 Reverse Transcriptase, subunit A, domain 1"/>
    <property type="match status" value="1"/>
</dbReference>
<dbReference type="CDD" id="cd09275">
    <property type="entry name" value="RNase_HI_RT_DIRS1"/>
    <property type="match status" value="1"/>
</dbReference>
<evidence type="ECO:0000256" key="9">
    <source>
        <dbReference type="SAM" id="MobiDB-lite"/>
    </source>
</evidence>
<dbReference type="GO" id="GO:0006310">
    <property type="term" value="P:DNA recombination"/>
    <property type="evidence" value="ECO:0007669"/>
    <property type="project" value="UniProtKB-KW"/>
</dbReference>
<feature type="region of interest" description="Disordered" evidence="9">
    <location>
        <begin position="1"/>
        <end position="89"/>
    </location>
</feature>
<evidence type="ECO:0000313" key="12">
    <source>
        <dbReference type="Proteomes" id="UP000683360"/>
    </source>
</evidence>
<keyword evidence="4" id="KW-0255">Endonuclease</keyword>
<keyword evidence="6" id="KW-0695">RNA-directed DNA polymerase</keyword>
<evidence type="ECO:0000313" key="11">
    <source>
        <dbReference type="EMBL" id="CAG2199594.1"/>
    </source>
</evidence>
<dbReference type="InterPro" id="IPR043502">
    <property type="entry name" value="DNA/RNA_pol_sf"/>
</dbReference>
<dbReference type="GO" id="GO:0015074">
    <property type="term" value="P:DNA integration"/>
    <property type="evidence" value="ECO:0007669"/>
    <property type="project" value="InterPro"/>
</dbReference>
<feature type="compositionally biased region" description="Basic and acidic residues" evidence="9">
    <location>
        <begin position="148"/>
        <end position="166"/>
    </location>
</feature>
<dbReference type="EMBL" id="CAJPWZ010000722">
    <property type="protein sequence ID" value="CAG2199594.1"/>
    <property type="molecule type" value="Genomic_DNA"/>
</dbReference>
<dbReference type="Pfam" id="PF17917">
    <property type="entry name" value="RT_RNaseH"/>
    <property type="match status" value="1"/>
</dbReference>
<dbReference type="GO" id="GO:0004519">
    <property type="term" value="F:endonuclease activity"/>
    <property type="evidence" value="ECO:0007669"/>
    <property type="project" value="UniProtKB-KW"/>
</dbReference>
<dbReference type="Gene3D" id="3.30.420.10">
    <property type="entry name" value="Ribonuclease H-like superfamily/Ribonuclease H"/>
    <property type="match status" value="1"/>
</dbReference>
<evidence type="ECO:0000256" key="8">
    <source>
        <dbReference type="ARBA" id="ARBA00023172"/>
    </source>
</evidence>
<dbReference type="PROSITE" id="PS50878">
    <property type="entry name" value="RT_POL"/>
    <property type="match status" value="1"/>
</dbReference>
<keyword evidence="1" id="KW-0808">Transferase</keyword>
<feature type="compositionally biased region" description="Low complexity" evidence="9">
    <location>
        <begin position="52"/>
        <end position="83"/>
    </location>
</feature>
<feature type="compositionally biased region" description="Basic and acidic residues" evidence="9">
    <location>
        <begin position="8"/>
        <end position="31"/>
    </location>
</feature>
<feature type="compositionally biased region" description="Basic and acidic residues" evidence="9">
    <location>
        <begin position="38"/>
        <end position="47"/>
    </location>
</feature>